<keyword evidence="3" id="KW-1185">Reference proteome</keyword>
<protein>
    <submittedName>
        <fullName evidence="2">Uncharacterized protein</fullName>
    </submittedName>
</protein>
<comment type="caution">
    <text evidence="2">The sequence shown here is derived from an EMBL/GenBank/DDBJ whole genome shotgun (WGS) entry which is preliminary data.</text>
</comment>
<dbReference type="AlphaFoldDB" id="A0AAV7VM13"/>
<dbReference type="Proteomes" id="UP001066276">
    <property type="component" value="Chromosome 2_1"/>
</dbReference>
<evidence type="ECO:0000313" key="3">
    <source>
        <dbReference type="Proteomes" id="UP001066276"/>
    </source>
</evidence>
<gene>
    <name evidence="2" type="ORF">NDU88_006482</name>
</gene>
<accession>A0AAV7VM13</accession>
<reference evidence="2" key="1">
    <citation type="journal article" date="2022" name="bioRxiv">
        <title>Sequencing and chromosome-scale assembly of the giantPleurodeles waltlgenome.</title>
        <authorList>
            <person name="Brown T."/>
            <person name="Elewa A."/>
            <person name="Iarovenko S."/>
            <person name="Subramanian E."/>
            <person name="Araus A.J."/>
            <person name="Petzold A."/>
            <person name="Susuki M."/>
            <person name="Suzuki K.-i.T."/>
            <person name="Hayashi T."/>
            <person name="Toyoda A."/>
            <person name="Oliveira C."/>
            <person name="Osipova E."/>
            <person name="Leigh N.D."/>
            <person name="Simon A."/>
            <person name="Yun M.H."/>
        </authorList>
    </citation>
    <scope>NUCLEOTIDE SEQUENCE</scope>
    <source>
        <strain evidence="2">20211129_DDA</strain>
        <tissue evidence="2">Liver</tissue>
    </source>
</reference>
<organism evidence="2 3">
    <name type="scientific">Pleurodeles waltl</name>
    <name type="common">Iberian ribbed newt</name>
    <dbReference type="NCBI Taxonomy" id="8319"/>
    <lineage>
        <taxon>Eukaryota</taxon>
        <taxon>Metazoa</taxon>
        <taxon>Chordata</taxon>
        <taxon>Craniata</taxon>
        <taxon>Vertebrata</taxon>
        <taxon>Euteleostomi</taxon>
        <taxon>Amphibia</taxon>
        <taxon>Batrachia</taxon>
        <taxon>Caudata</taxon>
        <taxon>Salamandroidea</taxon>
        <taxon>Salamandridae</taxon>
        <taxon>Pleurodelinae</taxon>
        <taxon>Pleurodeles</taxon>
    </lineage>
</organism>
<sequence>MPRCRWRCLWAPTTRKRMAHANMAIAERKGGRGPRASHSALLPKNTGSVQSPIVFWEAYKATVRGEIIAGGIAERWYRETRLAPLETELMALEQRYATHLTPDIKKQMNQTREEYNVVTRDEVCQQ</sequence>
<proteinExistence type="predicted"/>
<evidence type="ECO:0000313" key="2">
    <source>
        <dbReference type="EMBL" id="KAJ1202685.1"/>
    </source>
</evidence>
<name>A0AAV7VM13_PLEWA</name>
<dbReference type="EMBL" id="JANPWB010000003">
    <property type="protein sequence ID" value="KAJ1202685.1"/>
    <property type="molecule type" value="Genomic_DNA"/>
</dbReference>
<evidence type="ECO:0000256" key="1">
    <source>
        <dbReference type="SAM" id="MobiDB-lite"/>
    </source>
</evidence>
<feature type="region of interest" description="Disordered" evidence="1">
    <location>
        <begin position="27"/>
        <end position="46"/>
    </location>
</feature>